<dbReference type="SUPFAM" id="SSF109604">
    <property type="entry name" value="HD-domain/PDEase-like"/>
    <property type="match status" value="1"/>
</dbReference>
<dbReference type="AlphaFoldDB" id="A0A1Z4C510"/>
<dbReference type="CDD" id="cd00077">
    <property type="entry name" value="HDc"/>
    <property type="match status" value="1"/>
</dbReference>
<dbReference type="PROSITE" id="PS51832">
    <property type="entry name" value="HD_GYP"/>
    <property type="match status" value="1"/>
</dbReference>
<dbReference type="Gene3D" id="3.40.50.2300">
    <property type="match status" value="1"/>
</dbReference>
<dbReference type="Pfam" id="PF00072">
    <property type="entry name" value="Response_reg"/>
    <property type="match status" value="1"/>
</dbReference>
<evidence type="ECO:0000256" key="1">
    <source>
        <dbReference type="PROSITE-ProRule" id="PRU00169"/>
    </source>
</evidence>
<evidence type="ECO:0000313" key="4">
    <source>
        <dbReference type="EMBL" id="ASF48564.1"/>
    </source>
</evidence>
<dbReference type="Proteomes" id="UP000197019">
    <property type="component" value="Chromosome"/>
</dbReference>
<accession>A0A1Z4C510</accession>
<dbReference type="GO" id="GO:0008081">
    <property type="term" value="F:phosphoric diester hydrolase activity"/>
    <property type="evidence" value="ECO:0007669"/>
    <property type="project" value="UniProtKB-ARBA"/>
</dbReference>
<dbReference type="Pfam" id="PF13487">
    <property type="entry name" value="HD_5"/>
    <property type="match status" value="1"/>
</dbReference>
<dbReference type="KEGG" id="mpsy:CEK71_22280"/>
<keyword evidence="5" id="KW-1185">Reference proteome</keyword>
<dbReference type="SUPFAM" id="SSF52172">
    <property type="entry name" value="CheY-like"/>
    <property type="match status" value="1"/>
</dbReference>
<dbReference type="GO" id="GO:0000160">
    <property type="term" value="P:phosphorelay signal transduction system"/>
    <property type="evidence" value="ECO:0007669"/>
    <property type="project" value="InterPro"/>
</dbReference>
<dbReference type="InterPro" id="IPR052020">
    <property type="entry name" value="Cyclic_di-GMP/3'3'-cGAMP_PDE"/>
</dbReference>
<dbReference type="Gene3D" id="1.10.3210.10">
    <property type="entry name" value="Hypothetical protein af1432"/>
    <property type="match status" value="1"/>
</dbReference>
<protein>
    <recommendedName>
        <fullName evidence="6">Response regulator</fullName>
    </recommendedName>
</protein>
<feature type="domain" description="HD-GYP" evidence="3">
    <location>
        <begin position="683"/>
        <end position="819"/>
    </location>
</feature>
<dbReference type="InterPro" id="IPR001789">
    <property type="entry name" value="Sig_transdc_resp-reg_receiver"/>
</dbReference>
<feature type="domain" description="Response regulatory" evidence="2">
    <location>
        <begin position="545"/>
        <end position="663"/>
    </location>
</feature>
<evidence type="ECO:0000259" key="2">
    <source>
        <dbReference type="PROSITE" id="PS50110"/>
    </source>
</evidence>
<dbReference type="InterPro" id="IPR003607">
    <property type="entry name" value="HD/PDEase_dom"/>
</dbReference>
<dbReference type="PROSITE" id="PS51257">
    <property type="entry name" value="PROKAR_LIPOPROTEIN"/>
    <property type="match status" value="1"/>
</dbReference>
<evidence type="ECO:0000259" key="3">
    <source>
        <dbReference type="PROSITE" id="PS51832"/>
    </source>
</evidence>
<name>A0A1Z4C510_9GAMM</name>
<dbReference type="OrthoDB" id="5416355at2"/>
<gene>
    <name evidence="4" type="ORF">CEK71_22280</name>
</gene>
<organism evidence="4 5">
    <name type="scientific">Methylovulum psychrotolerans</name>
    <dbReference type="NCBI Taxonomy" id="1704499"/>
    <lineage>
        <taxon>Bacteria</taxon>
        <taxon>Pseudomonadati</taxon>
        <taxon>Pseudomonadota</taxon>
        <taxon>Gammaproteobacteria</taxon>
        <taxon>Methylococcales</taxon>
        <taxon>Methylococcaceae</taxon>
        <taxon>Methylovulum</taxon>
    </lineage>
</organism>
<dbReference type="RefSeq" id="WP_088621426.1">
    <property type="nucleotide sequence ID" value="NZ_CP022129.1"/>
</dbReference>
<reference evidence="4 5" key="1">
    <citation type="submission" date="2017-06" db="EMBL/GenBank/DDBJ databases">
        <title>Genome Sequencing of the methanotroph Methylovulum psychrotolerants str. HV10-M2 isolated from a high-altitude environment.</title>
        <authorList>
            <person name="Mateos-Rivera A."/>
        </authorList>
    </citation>
    <scope>NUCLEOTIDE SEQUENCE [LARGE SCALE GENOMIC DNA]</scope>
    <source>
        <strain evidence="4 5">HV10_M2</strain>
    </source>
</reference>
<comment type="caution">
    <text evidence="1">Lacks conserved residue(s) required for the propagation of feature annotation.</text>
</comment>
<dbReference type="SMART" id="SM00448">
    <property type="entry name" value="REC"/>
    <property type="match status" value="1"/>
</dbReference>
<dbReference type="InterPro" id="IPR011006">
    <property type="entry name" value="CheY-like_superfamily"/>
</dbReference>
<dbReference type="InterPro" id="IPR038721">
    <property type="entry name" value="IS701-like_DDE_dom"/>
</dbReference>
<evidence type="ECO:0000313" key="5">
    <source>
        <dbReference type="Proteomes" id="UP000197019"/>
    </source>
</evidence>
<evidence type="ECO:0008006" key="6">
    <source>
        <dbReference type="Google" id="ProtNLM"/>
    </source>
</evidence>
<sequence>MNKRVYLLTALLLAACTPEPVKKASTIPPLASVAGKILPGMGVAEVNKTLAGHLPFLQYTDRDHAIWEITERESNPEKQTLNANKLTIVFDPQGRVQDSSSSFCFLPDVEAPVGSAPATHCYQKQIFPFAKPLTYDAIKRLLIISNYQVDHSDAASEIISATGLHPAPDNKNKMMFIKVTIIFSPKANFTEVVMSATFSLSEKQSTWVQAGFAGVTLPVPLPFQKTEEWIDSGIVTPKFYLEFYDALAKLIAREYLPYTPITATAAAPFVAGLDAGLAADTGSRLTNKQKYWLVFCLMGMLLTNSLCWAKFERGSLGKYKATALSWLFRKAAIAWGSLLSASVSQVLRRHGISEGVLVVDESDRARSKRTTRIHKAYKQKHKPSGGYVNGQTVVLLLLVSGSATCSVGAAFYMPDPALKAWDKEDKRLKAAGSAKADRPAKPARDAAYPTKAQIALGLLAGFRQAHGGVKVKAVLADALYGSADFMDAASQIFGGVQVVSQLHRNQNIAHKGKSRTLDTYFNTLNPGVAVAMKVRGGKDIRVTARILIVDNDPLMMTYVYDILNGSGLGFVLATAQNGFEAGAKMYAFAPDVVLVNVMLPDGDAFLITSQIKKDLATRHISVIAITADTATESIARILAAGAETFLAKPFSPQDLLGLLSHTASVSKTGRGGAAKADQKPSAKLSEAESLLFSLKRLVETKNNYIGHHDATRLKAMVGIFGRSLGFSPEQLQALHNACVLHDIGNLGIPDSILLKPAPLTEEEWTVMRSHTVIGAQLCASLKEMESTVQIIRSHHERWNGSGYPDGLKGEAIPLFCSGG</sequence>
<dbReference type="PANTHER" id="PTHR45228:SF1">
    <property type="entry name" value="CYCLIC DI-GMP PHOSPHODIESTERASE TM_0186"/>
    <property type="match status" value="1"/>
</dbReference>
<dbReference type="InterPro" id="IPR037522">
    <property type="entry name" value="HD_GYP_dom"/>
</dbReference>
<dbReference type="PANTHER" id="PTHR45228">
    <property type="entry name" value="CYCLIC DI-GMP PHOSPHODIESTERASE TM_0186-RELATED"/>
    <property type="match status" value="1"/>
</dbReference>
<dbReference type="EMBL" id="CP022129">
    <property type="protein sequence ID" value="ASF48564.1"/>
    <property type="molecule type" value="Genomic_DNA"/>
</dbReference>
<dbReference type="PROSITE" id="PS50110">
    <property type="entry name" value="RESPONSE_REGULATORY"/>
    <property type="match status" value="1"/>
</dbReference>
<dbReference type="Pfam" id="PF13546">
    <property type="entry name" value="DDE_5"/>
    <property type="match status" value="1"/>
</dbReference>
<proteinExistence type="predicted"/>